<sequence length="122" mass="13831">MAPYRQMLSKIGVTEQQWRVMRVLDERGRMDPKEIAEAACLLNPSLTRIMQLLEKKGLIARKGNPEDRRRVHVEITAAGRDMLVAAQPESLEIAEKLRARVGQDKLDELLDLLNSLAENGLE</sequence>
<dbReference type="Gene3D" id="1.10.10.10">
    <property type="entry name" value="Winged helix-like DNA-binding domain superfamily/Winged helix DNA-binding domain"/>
    <property type="match status" value="1"/>
</dbReference>
<gene>
    <name evidence="5" type="ORF">SAMN05444486_101884</name>
</gene>
<dbReference type="GO" id="GO:0006950">
    <property type="term" value="P:response to stress"/>
    <property type="evidence" value="ECO:0007669"/>
    <property type="project" value="TreeGrafter"/>
</dbReference>
<dbReference type="PROSITE" id="PS50995">
    <property type="entry name" value="HTH_MARR_2"/>
    <property type="match status" value="1"/>
</dbReference>
<evidence type="ECO:0000256" key="1">
    <source>
        <dbReference type="ARBA" id="ARBA00023015"/>
    </source>
</evidence>
<dbReference type="SMART" id="SM00347">
    <property type="entry name" value="HTH_MARR"/>
    <property type="match status" value="1"/>
</dbReference>
<dbReference type="STRING" id="576131.SAMN05444486_101884"/>
<dbReference type="PANTHER" id="PTHR33164">
    <property type="entry name" value="TRANSCRIPTIONAL REGULATOR, MARR FAMILY"/>
    <property type="match status" value="1"/>
</dbReference>
<evidence type="ECO:0000256" key="2">
    <source>
        <dbReference type="ARBA" id="ARBA00023125"/>
    </source>
</evidence>
<dbReference type="PRINTS" id="PR00598">
    <property type="entry name" value="HTHMARR"/>
</dbReference>
<evidence type="ECO:0000259" key="4">
    <source>
        <dbReference type="PROSITE" id="PS50995"/>
    </source>
</evidence>
<dbReference type="AlphaFoldDB" id="A0A1H3I5X6"/>
<evidence type="ECO:0000313" key="6">
    <source>
        <dbReference type="Proteomes" id="UP000199026"/>
    </source>
</evidence>
<feature type="domain" description="HTH marR-type" evidence="4">
    <location>
        <begin position="1"/>
        <end position="118"/>
    </location>
</feature>
<dbReference type="SUPFAM" id="SSF46785">
    <property type="entry name" value="Winged helix' DNA-binding domain"/>
    <property type="match status" value="1"/>
</dbReference>
<protein>
    <submittedName>
        <fullName evidence="5">Transcriptional regulator, MarR family</fullName>
    </submittedName>
</protein>
<keyword evidence="3" id="KW-0804">Transcription</keyword>
<dbReference type="GO" id="GO:0003700">
    <property type="term" value="F:DNA-binding transcription factor activity"/>
    <property type="evidence" value="ECO:0007669"/>
    <property type="project" value="InterPro"/>
</dbReference>
<dbReference type="GO" id="GO:0003677">
    <property type="term" value="F:DNA binding"/>
    <property type="evidence" value="ECO:0007669"/>
    <property type="project" value="UniProtKB-KW"/>
</dbReference>
<keyword evidence="1" id="KW-0805">Transcription regulation</keyword>
<dbReference type="EMBL" id="FNPR01000001">
    <property type="protein sequence ID" value="SDY23097.1"/>
    <property type="molecule type" value="Genomic_DNA"/>
</dbReference>
<keyword evidence="6" id="KW-1185">Reference proteome</keyword>
<dbReference type="InterPro" id="IPR023187">
    <property type="entry name" value="Tscrpt_reg_MarR-type_CS"/>
</dbReference>
<dbReference type="InterPro" id="IPR036390">
    <property type="entry name" value="WH_DNA-bd_sf"/>
</dbReference>
<reference evidence="5 6" key="1">
    <citation type="submission" date="2016-10" db="EMBL/GenBank/DDBJ databases">
        <authorList>
            <person name="de Groot N.N."/>
        </authorList>
    </citation>
    <scope>NUCLEOTIDE SEQUENCE [LARGE SCALE GENOMIC DNA]</scope>
    <source>
        <strain evidence="5 6">DSM 24677</strain>
    </source>
</reference>
<dbReference type="InterPro" id="IPR039422">
    <property type="entry name" value="MarR/SlyA-like"/>
</dbReference>
<dbReference type="PROSITE" id="PS01117">
    <property type="entry name" value="HTH_MARR_1"/>
    <property type="match status" value="1"/>
</dbReference>
<organism evidence="5 6">
    <name type="scientific">Lentibacter algarum</name>
    <dbReference type="NCBI Taxonomy" id="576131"/>
    <lineage>
        <taxon>Bacteria</taxon>
        <taxon>Pseudomonadati</taxon>
        <taxon>Pseudomonadota</taxon>
        <taxon>Alphaproteobacteria</taxon>
        <taxon>Rhodobacterales</taxon>
        <taxon>Roseobacteraceae</taxon>
        <taxon>Lentibacter</taxon>
    </lineage>
</organism>
<dbReference type="InterPro" id="IPR036388">
    <property type="entry name" value="WH-like_DNA-bd_sf"/>
</dbReference>
<proteinExistence type="predicted"/>
<dbReference type="PANTHER" id="PTHR33164:SF13">
    <property type="entry name" value="4-HYDROXYPHENYLACETATE CATABOLISM PROTEIN"/>
    <property type="match status" value="1"/>
</dbReference>
<name>A0A1H3I5X6_9RHOB</name>
<evidence type="ECO:0000256" key="3">
    <source>
        <dbReference type="ARBA" id="ARBA00023163"/>
    </source>
</evidence>
<accession>A0A1H3I5X6</accession>
<dbReference type="InterPro" id="IPR000835">
    <property type="entry name" value="HTH_MarR-typ"/>
</dbReference>
<evidence type="ECO:0000313" key="5">
    <source>
        <dbReference type="EMBL" id="SDY23097.1"/>
    </source>
</evidence>
<dbReference type="Pfam" id="PF01047">
    <property type="entry name" value="MarR"/>
    <property type="match status" value="1"/>
</dbReference>
<keyword evidence="2" id="KW-0238">DNA-binding</keyword>
<dbReference type="Proteomes" id="UP000199026">
    <property type="component" value="Unassembled WGS sequence"/>
</dbReference>